<dbReference type="SUPFAM" id="SSF101874">
    <property type="entry name" value="YceI-like"/>
    <property type="match status" value="1"/>
</dbReference>
<dbReference type="InterPro" id="IPR036761">
    <property type="entry name" value="TTHA0802/YceI-like_sf"/>
</dbReference>
<proteinExistence type="predicted"/>
<dbReference type="SMART" id="SM00867">
    <property type="entry name" value="YceI"/>
    <property type="match status" value="1"/>
</dbReference>
<dbReference type="PANTHER" id="PTHR34406">
    <property type="entry name" value="PROTEIN YCEI"/>
    <property type="match status" value="1"/>
</dbReference>
<dbReference type="EMBL" id="JADKGY010000006">
    <property type="protein sequence ID" value="MBK9982576.1"/>
    <property type="molecule type" value="Genomic_DNA"/>
</dbReference>
<dbReference type="InterPro" id="IPR007372">
    <property type="entry name" value="Lipid/polyisoprenoid-bd_YceI"/>
</dbReference>
<dbReference type="PANTHER" id="PTHR34406:SF1">
    <property type="entry name" value="PROTEIN YCEI"/>
    <property type="match status" value="1"/>
</dbReference>
<name>A0A9D7SUM2_9BACT</name>
<dbReference type="Gene3D" id="2.40.128.110">
    <property type="entry name" value="Lipid/polyisoprenoid-binding, YceI-like"/>
    <property type="match status" value="1"/>
</dbReference>
<gene>
    <name evidence="2" type="ORF">IPP15_09140</name>
</gene>
<evidence type="ECO:0000313" key="3">
    <source>
        <dbReference type="Proteomes" id="UP000808337"/>
    </source>
</evidence>
<organism evidence="2 3">
    <name type="scientific">Candidatus Opimibacter skivensis</name>
    <dbReference type="NCBI Taxonomy" id="2982028"/>
    <lineage>
        <taxon>Bacteria</taxon>
        <taxon>Pseudomonadati</taxon>
        <taxon>Bacteroidota</taxon>
        <taxon>Saprospiria</taxon>
        <taxon>Saprospirales</taxon>
        <taxon>Saprospiraceae</taxon>
        <taxon>Candidatus Opimibacter</taxon>
    </lineage>
</organism>
<accession>A0A9D7SUM2</accession>
<protein>
    <submittedName>
        <fullName evidence="2">Polyisoprenoid-binding protein</fullName>
    </submittedName>
</protein>
<dbReference type="AlphaFoldDB" id="A0A9D7SUM2"/>
<feature type="domain" description="Lipid/polyisoprenoid-binding YceI-like" evidence="1">
    <location>
        <begin position="5"/>
        <end position="174"/>
    </location>
</feature>
<evidence type="ECO:0000259" key="1">
    <source>
        <dbReference type="SMART" id="SM00867"/>
    </source>
</evidence>
<dbReference type="Proteomes" id="UP000808337">
    <property type="component" value="Unassembled WGS sequence"/>
</dbReference>
<comment type="caution">
    <text evidence="2">The sequence shown here is derived from an EMBL/GenBank/DDBJ whole genome shotgun (WGS) entry which is preliminary data.</text>
</comment>
<reference evidence="2 3" key="1">
    <citation type="submission" date="2020-10" db="EMBL/GenBank/DDBJ databases">
        <title>Connecting structure to function with the recovery of over 1000 high-quality activated sludge metagenome-assembled genomes encoding full-length rRNA genes using long-read sequencing.</title>
        <authorList>
            <person name="Singleton C.M."/>
            <person name="Petriglieri F."/>
            <person name="Kristensen J.M."/>
            <person name="Kirkegaard R.H."/>
            <person name="Michaelsen T.Y."/>
            <person name="Andersen M.H."/>
            <person name="Karst S.M."/>
            <person name="Dueholm M.S."/>
            <person name="Nielsen P.H."/>
            <person name="Albertsen M."/>
        </authorList>
    </citation>
    <scope>NUCLEOTIDE SEQUENCE [LARGE SCALE GENOMIC DNA]</scope>
    <source>
        <strain evidence="2">Ribe_18-Q3-R11-54_MAXAC.273</strain>
    </source>
</reference>
<evidence type="ECO:0000313" key="2">
    <source>
        <dbReference type="EMBL" id="MBK9982576.1"/>
    </source>
</evidence>
<dbReference type="Pfam" id="PF04264">
    <property type="entry name" value="YceI"/>
    <property type="match status" value="1"/>
</dbReference>
<sequence>MTTTKWTIDPTHSEIQFKVRHLMISNVTGQFTKFQGTVETKGEDFATAKAHFTADISSISTNNPQRDGHLQNGDFFDAENHPQLVFESDKLVKKDDENYEIQGRLTMRGVTKKIVLDAEFGGITKDPWGNTRVGFTLNGKLNRMDYGVSFGMISETGGVALGEEVKINASVQFVMEHELQPA</sequence>